<reference evidence="1 2" key="1">
    <citation type="submission" date="2024-01" db="EMBL/GenBank/DDBJ databases">
        <title>The genomes of 5 underutilized Papilionoideae crops provide insights into root nodulation and disease resistanc.</title>
        <authorList>
            <person name="Jiang F."/>
        </authorList>
    </citation>
    <scope>NUCLEOTIDE SEQUENCE [LARGE SCALE GENOMIC DNA]</scope>
    <source>
        <strain evidence="1">LVBAO_FW01</strain>
        <tissue evidence="1">Leaves</tissue>
    </source>
</reference>
<dbReference type="AlphaFoldDB" id="A0AAN9MZW8"/>
<proteinExistence type="predicted"/>
<sequence>MGRMGALAFLSNTPSGPVVPIAFDASAFEPLPPLVCLNSGPRDLPWRTTTIRGEGGSFKDNEVDCGGQHGCGQRPLHAFRVEGRVHLPCSGPETNHRARDRPDVGRIPGVFGLGSRTRRRAPRFAGGNVLEAPGKGLNGKRRILHGWDVAGYSDRGASYVGAGSFATPLKAVLSWSVTSCNGCVAPLFGR</sequence>
<accession>A0AAN9MZW8</accession>
<gene>
    <name evidence="1" type="ORF">VNO77_03177</name>
</gene>
<evidence type="ECO:0000313" key="2">
    <source>
        <dbReference type="Proteomes" id="UP001367508"/>
    </source>
</evidence>
<evidence type="ECO:0000313" key="1">
    <source>
        <dbReference type="EMBL" id="KAK7361134.1"/>
    </source>
</evidence>
<organism evidence="1 2">
    <name type="scientific">Canavalia gladiata</name>
    <name type="common">Sword bean</name>
    <name type="synonym">Dolichos gladiatus</name>
    <dbReference type="NCBI Taxonomy" id="3824"/>
    <lineage>
        <taxon>Eukaryota</taxon>
        <taxon>Viridiplantae</taxon>
        <taxon>Streptophyta</taxon>
        <taxon>Embryophyta</taxon>
        <taxon>Tracheophyta</taxon>
        <taxon>Spermatophyta</taxon>
        <taxon>Magnoliopsida</taxon>
        <taxon>eudicotyledons</taxon>
        <taxon>Gunneridae</taxon>
        <taxon>Pentapetalae</taxon>
        <taxon>rosids</taxon>
        <taxon>fabids</taxon>
        <taxon>Fabales</taxon>
        <taxon>Fabaceae</taxon>
        <taxon>Papilionoideae</taxon>
        <taxon>50 kb inversion clade</taxon>
        <taxon>NPAAA clade</taxon>
        <taxon>indigoferoid/millettioid clade</taxon>
        <taxon>Phaseoleae</taxon>
        <taxon>Canavalia</taxon>
    </lineage>
</organism>
<protein>
    <submittedName>
        <fullName evidence="1">Uncharacterized protein</fullName>
    </submittedName>
</protein>
<name>A0AAN9MZW8_CANGL</name>
<keyword evidence="2" id="KW-1185">Reference proteome</keyword>
<dbReference type="Proteomes" id="UP001367508">
    <property type="component" value="Unassembled WGS sequence"/>
</dbReference>
<dbReference type="EMBL" id="JAYMYQ010000001">
    <property type="protein sequence ID" value="KAK7361134.1"/>
    <property type="molecule type" value="Genomic_DNA"/>
</dbReference>
<comment type="caution">
    <text evidence="1">The sequence shown here is derived from an EMBL/GenBank/DDBJ whole genome shotgun (WGS) entry which is preliminary data.</text>
</comment>